<protein>
    <submittedName>
        <fullName evidence="1">Uncharacterized protein (DUF885 family)</fullName>
    </submittedName>
</protein>
<dbReference type="RefSeq" id="WP_130342604.1">
    <property type="nucleotide sequence ID" value="NZ_SGWQ01000001.1"/>
</dbReference>
<dbReference type="EMBL" id="SGWQ01000001">
    <property type="protein sequence ID" value="RZS44999.1"/>
    <property type="molecule type" value="Genomic_DNA"/>
</dbReference>
<dbReference type="Pfam" id="PF05960">
    <property type="entry name" value="DUF885"/>
    <property type="match status" value="1"/>
</dbReference>
<dbReference type="AlphaFoldDB" id="A0A4Q7L5S1"/>
<name>A0A4Q7L5S1_9PSEU</name>
<dbReference type="Proteomes" id="UP000294257">
    <property type="component" value="Unassembled WGS sequence"/>
</dbReference>
<dbReference type="OrthoDB" id="9760040at2"/>
<evidence type="ECO:0000313" key="1">
    <source>
        <dbReference type="EMBL" id="RZS44999.1"/>
    </source>
</evidence>
<dbReference type="InterPro" id="IPR010281">
    <property type="entry name" value="DUF885"/>
</dbReference>
<accession>A0A4Q7L5S1</accession>
<keyword evidence="2" id="KW-1185">Reference proteome</keyword>
<gene>
    <name evidence="1" type="ORF">EV193_101883</name>
</gene>
<proteinExistence type="predicted"/>
<sequence>MNADPATSVQTIADELLRALLEAEPLEASLLGLPGYEGLGDPSEEGDAASRARVTDIAARLDAVDRAGVHGEDLVTLDVAKQQADAFLSALDSRQVEYTITDLFVAPASGLLTALPMLSLDGRGESYVERLRAIPAFLGAIAERHRVGLRAGRLPVAHLVTNAVAHLDRYLADPDADPLRRPTPPDGAEAFAVERDALLEAVVRPAFTAYRQVLATEVNGHARDAEKVGLCWLPDGEASYASLSEFHTTTARTPEDLHQTGLDLLDALTGEYAEIGQRVFGTSDRQQVFQRLRTDPAMRWRDADELLDAARTAVARAERVAPEWFGRLPSSPCVVEAVPAAQAPGAPMAYYMRPSADGTRAGTYFANTHDAEQRDRYLAEVTAFHEAVPGHHFQISIAQELAELPDLRRYVIVNAYAEGWGLYTERLAERMGLYTDDVARLGMLAMDSVRASRLVVDTGMHVKGWSRERAIDFMIENVPMARQDIVVEIDRYIAYPGQALSYMVGRLEFERLRDRARASLGDAFDIREFHDLVLGGGALPMTVLDDVVARWESR</sequence>
<evidence type="ECO:0000313" key="2">
    <source>
        <dbReference type="Proteomes" id="UP000294257"/>
    </source>
</evidence>
<organism evidence="1 2">
    <name type="scientific">Herbihabitans rhizosphaerae</name>
    <dbReference type="NCBI Taxonomy" id="1872711"/>
    <lineage>
        <taxon>Bacteria</taxon>
        <taxon>Bacillati</taxon>
        <taxon>Actinomycetota</taxon>
        <taxon>Actinomycetes</taxon>
        <taxon>Pseudonocardiales</taxon>
        <taxon>Pseudonocardiaceae</taxon>
        <taxon>Herbihabitans</taxon>
    </lineage>
</organism>
<dbReference type="PANTHER" id="PTHR33361:SF2">
    <property type="entry name" value="DUF885 DOMAIN-CONTAINING PROTEIN"/>
    <property type="match status" value="1"/>
</dbReference>
<comment type="caution">
    <text evidence="1">The sequence shown here is derived from an EMBL/GenBank/DDBJ whole genome shotgun (WGS) entry which is preliminary data.</text>
</comment>
<reference evidence="1 2" key="1">
    <citation type="submission" date="2019-02" db="EMBL/GenBank/DDBJ databases">
        <title>Genomic Encyclopedia of Type Strains, Phase IV (KMG-IV): sequencing the most valuable type-strain genomes for metagenomic binning, comparative biology and taxonomic classification.</title>
        <authorList>
            <person name="Goeker M."/>
        </authorList>
    </citation>
    <scope>NUCLEOTIDE SEQUENCE [LARGE SCALE GENOMIC DNA]</scope>
    <source>
        <strain evidence="1 2">DSM 101727</strain>
    </source>
</reference>
<dbReference type="PANTHER" id="PTHR33361">
    <property type="entry name" value="GLR0591 PROTEIN"/>
    <property type="match status" value="1"/>
</dbReference>